<dbReference type="PROSITE" id="PS50975">
    <property type="entry name" value="ATP_GRASP"/>
    <property type="match status" value="1"/>
</dbReference>
<feature type="non-terminal residue" evidence="2">
    <location>
        <position position="535"/>
    </location>
</feature>
<protein>
    <recommendedName>
        <fullName evidence="1">ATP-grasp domain-containing protein</fullName>
    </recommendedName>
</protein>
<dbReference type="Gene3D" id="3.40.50.261">
    <property type="entry name" value="Succinyl-CoA synthetase domains"/>
    <property type="match status" value="2"/>
</dbReference>
<dbReference type="SUPFAM" id="SSF56059">
    <property type="entry name" value="Glutathione synthetase ATP-binding domain-like"/>
    <property type="match status" value="1"/>
</dbReference>
<feature type="domain" description="ATP-grasp" evidence="1">
    <location>
        <begin position="476"/>
        <end position="527"/>
    </location>
</feature>
<name>A0A382A9C2_9ZZZZ</name>
<dbReference type="SUPFAM" id="SSF51735">
    <property type="entry name" value="NAD(P)-binding Rossmann-fold domains"/>
    <property type="match status" value="1"/>
</dbReference>
<dbReference type="PANTHER" id="PTHR42793:SF1">
    <property type="entry name" value="PEPTIDYL-LYSINE N-ACETYLTRANSFERASE PATZ"/>
    <property type="match status" value="1"/>
</dbReference>
<dbReference type="EMBL" id="UINC01024468">
    <property type="protein sequence ID" value="SVA98145.1"/>
    <property type="molecule type" value="Genomic_DNA"/>
</dbReference>
<dbReference type="Gene3D" id="3.40.50.720">
    <property type="entry name" value="NAD(P)-binding Rossmann-like Domain"/>
    <property type="match status" value="1"/>
</dbReference>
<dbReference type="Pfam" id="PF13607">
    <property type="entry name" value="Succ_CoA_lig"/>
    <property type="match status" value="1"/>
</dbReference>
<dbReference type="GO" id="GO:0046872">
    <property type="term" value="F:metal ion binding"/>
    <property type="evidence" value="ECO:0007669"/>
    <property type="project" value="InterPro"/>
</dbReference>
<accession>A0A382A9C2</accession>
<dbReference type="Gene3D" id="3.30.1490.20">
    <property type="entry name" value="ATP-grasp fold, A domain"/>
    <property type="match status" value="1"/>
</dbReference>
<dbReference type="PANTHER" id="PTHR42793">
    <property type="entry name" value="COA BINDING DOMAIN CONTAINING PROTEIN"/>
    <property type="match status" value="1"/>
</dbReference>
<dbReference type="InterPro" id="IPR013815">
    <property type="entry name" value="ATP_grasp_subdomain_1"/>
</dbReference>
<reference evidence="2" key="1">
    <citation type="submission" date="2018-05" db="EMBL/GenBank/DDBJ databases">
        <authorList>
            <person name="Lanie J.A."/>
            <person name="Ng W.-L."/>
            <person name="Kazmierczak K.M."/>
            <person name="Andrzejewski T.M."/>
            <person name="Davidsen T.M."/>
            <person name="Wayne K.J."/>
            <person name="Tettelin H."/>
            <person name="Glass J.I."/>
            <person name="Rusch D."/>
            <person name="Podicherti R."/>
            <person name="Tsui H.-C.T."/>
            <person name="Winkler M.E."/>
        </authorList>
    </citation>
    <scope>NUCLEOTIDE SEQUENCE</scope>
</reference>
<dbReference type="SMART" id="SM00881">
    <property type="entry name" value="CoA_binding"/>
    <property type="match status" value="1"/>
</dbReference>
<proteinExistence type="predicted"/>
<evidence type="ECO:0000313" key="2">
    <source>
        <dbReference type="EMBL" id="SVA98145.1"/>
    </source>
</evidence>
<dbReference type="Pfam" id="PF13380">
    <property type="entry name" value="CoA_binding_2"/>
    <property type="match status" value="1"/>
</dbReference>
<gene>
    <name evidence="2" type="ORF">METZ01_LOCUS150999</name>
</gene>
<evidence type="ECO:0000259" key="1">
    <source>
        <dbReference type="PROSITE" id="PS50975"/>
    </source>
</evidence>
<feature type="non-terminal residue" evidence="2">
    <location>
        <position position="1"/>
    </location>
</feature>
<dbReference type="Pfam" id="PF13549">
    <property type="entry name" value="ATP-grasp_5"/>
    <property type="match status" value="1"/>
</dbReference>
<dbReference type="InterPro" id="IPR032875">
    <property type="entry name" value="Succ_CoA_lig_flav_dom"/>
</dbReference>
<dbReference type="Gene3D" id="3.30.470.20">
    <property type="entry name" value="ATP-grasp fold, B domain"/>
    <property type="match status" value="1"/>
</dbReference>
<organism evidence="2">
    <name type="scientific">marine metagenome</name>
    <dbReference type="NCBI Taxonomy" id="408172"/>
    <lineage>
        <taxon>unclassified sequences</taxon>
        <taxon>metagenomes</taxon>
        <taxon>ecological metagenomes</taxon>
    </lineage>
</organism>
<dbReference type="InterPro" id="IPR003781">
    <property type="entry name" value="CoA-bd"/>
</dbReference>
<dbReference type="InterPro" id="IPR016102">
    <property type="entry name" value="Succinyl-CoA_synth-like"/>
</dbReference>
<sequence>VAVVGASEDLRKFGSRVLNNTLHGRFAGKIIPVNPRRKQIFDLPAVASLDQLDDPVDVAVIAVPRGAVRDAVLQCAAQQVGCCVIITAGFSEIDAAGAALQDELVHIARGAGMRLIGPNCLGLLNTHARLLLNSSPAMTVTPFHAGAIGHVSQSGALMATTYNRGVEDQAYFSTSVSLGNQADLELCDFIEHLADDPDTRVITLYVEGFKDPQRFVSAARRCRSARKPLLMVKAGTTESGARVTRSHTASLASTQRVLEAICREEGVLLLDDVRGMMQTAEIFARFGVPAGDGICVISGSGGAGALCADRLAERGLRLASFNPETREKLEELFEPSQLGNPLDMGALKEKSFTRVGDGGLAIAAADPDVSAVLVAITTGPMLGDFTHAMAGSIKAAGKPALFVVIQGQADDGAREILKQNNMPVFETLDEAFRVLGCWMKGQTSAASSEPLNRPVGVPEQPAGYGLPPSPTEHEVKTLAAHYGIATVLEETADTPDAAVAAARRIGYPVVLKASGGNLVHKSEAGGVVLNLKDEL</sequence>
<dbReference type="SUPFAM" id="SSF52210">
    <property type="entry name" value="Succinyl-CoA synthetase domains"/>
    <property type="match status" value="2"/>
</dbReference>
<dbReference type="GO" id="GO:0005524">
    <property type="term" value="F:ATP binding"/>
    <property type="evidence" value="ECO:0007669"/>
    <property type="project" value="InterPro"/>
</dbReference>
<dbReference type="InterPro" id="IPR036291">
    <property type="entry name" value="NAD(P)-bd_dom_sf"/>
</dbReference>
<dbReference type="InterPro" id="IPR011761">
    <property type="entry name" value="ATP-grasp"/>
</dbReference>
<dbReference type="AlphaFoldDB" id="A0A382A9C2"/>